<evidence type="ECO:0000256" key="5">
    <source>
        <dbReference type="SAM" id="Phobius"/>
    </source>
</evidence>
<reference evidence="6 7" key="1">
    <citation type="submission" date="2019-01" db="EMBL/GenBank/DDBJ databases">
        <title>Nocardioides guangzhouensis sp. nov., an actinobacterium isolated from soil.</title>
        <authorList>
            <person name="Fu Y."/>
            <person name="Cai Y."/>
            <person name="Lin Z."/>
            <person name="Chen P."/>
        </authorList>
    </citation>
    <scope>NUCLEOTIDE SEQUENCE [LARGE SCALE GENOMIC DNA]</scope>
    <source>
        <strain evidence="6 7">NBRC 105384</strain>
    </source>
</reference>
<evidence type="ECO:0000256" key="3">
    <source>
        <dbReference type="ARBA" id="ARBA00022989"/>
    </source>
</evidence>
<dbReference type="OrthoDB" id="2729535at2"/>
<evidence type="ECO:0000256" key="1">
    <source>
        <dbReference type="ARBA" id="ARBA00004141"/>
    </source>
</evidence>
<feature type="transmembrane region" description="Helical" evidence="5">
    <location>
        <begin position="287"/>
        <end position="306"/>
    </location>
</feature>
<proteinExistence type="predicted"/>
<keyword evidence="4 5" id="KW-0472">Membrane</keyword>
<feature type="transmembrane region" description="Helical" evidence="5">
    <location>
        <begin position="35"/>
        <end position="59"/>
    </location>
</feature>
<dbReference type="AlphaFoldDB" id="A0A4Q5J6A1"/>
<feature type="transmembrane region" description="Helical" evidence="5">
    <location>
        <begin position="206"/>
        <end position="231"/>
    </location>
</feature>
<dbReference type="InterPro" id="IPR050368">
    <property type="entry name" value="ClC-type_chloride_channel"/>
</dbReference>
<sequence>MTGRRSGWRVEVGEAQAAPASDPGTLIRSSDYRRLLVVAALVGVVVSLASWAFLELLHWIQVWVYEELPQALGHDSAPIWWPVPVLVLAGIVTAGAVRLTGGGGHVPYQGLSGGVTLPNAVPGVLLAALASIGLGLVLGPEAPLIALGSGLAIFAVKALRDIPDQAVSVISASAAFAALATIFGSPVIGAVILIEAAGLGGAMLPLILLPGLMSAGIGSLVFVGIGTWTGLDNSDYSLSPFSLPSYPVPTAVDFAWTLPLSVAAALAVFLVVEAAKVSARVVARSPWVLTPVAGLVVAALAIVFVASTDQSAEAVLFSGEDAFSALLSQAGSVSGWTLFLLVALKGVAWAISLGSFRGGPTFPALFLGAAGGLMAAQLPGFSETPAVAALMAASTVAVLRLPLSAVVITLLLTSRSGAGVGPIIIVAAVVAYLTIETLEAVRTRSREGGGPR</sequence>
<feature type="transmembrane region" description="Helical" evidence="5">
    <location>
        <begin position="362"/>
        <end position="381"/>
    </location>
</feature>
<keyword evidence="7" id="KW-1185">Reference proteome</keyword>
<dbReference type="SUPFAM" id="SSF81340">
    <property type="entry name" value="Clc chloride channel"/>
    <property type="match status" value="1"/>
</dbReference>
<evidence type="ECO:0000256" key="2">
    <source>
        <dbReference type="ARBA" id="ARBA00022692"/>
    </source>
</evidence>
<feature type="transmembrane region" description="Helical" evidence="5">
    <location>
        <begin position="79"/>
        <end position="99"/>
    </location>
</feature>
<dbReference type="GO" id="GO:0015108">
    <property type="term" value="F:chloride transmembrane transporter activity"/>
    <property type="evidence" value="ECO:0007669"/>
    <property type="project" value="InterPro"/>
</dbReference>
<feature type="transmembrane region" description="Helical" evidence="5">
    <location>
        <begin position="326"/>
        <end position="350"/>
    </location>
</feature>
<comment type="caution">
    <text evidence="6">The sequence shown here is derived from an EMBL/GenBank/DDBJ whole genome shotgun (WGS) entry which is preliminary data.</text>
</comment>
<dbReference type="Gene3D" id="1.10.3080.10">
    <property type="entry name" value="Clc chloride channel"/>
    <property type="match status" value="1"/>
</dbReference>
<dbReference type="CDD" id="cd00400">
    <property type="entry name" value="Voltage_gated_ClC"/>
    <property type="match status" value="1"/>
</dbReference>
<feature type="transmembrane region" description="Helical" evidence="5">
    <location>
        <begin position="169"/>
        <end position="194"/>
    </location>
</feature>
<evidence type="ECO:0000256" key="4">
    <source>
        <dbReference type="ARBA" id="ARBA00023136"/>
    </source>
</evidence>
<keyword evidence="2 5" id="KW-0812">Transmembrane</keyword>
<protein>
    <submittedName>
        <fullName evidence="6">Chloride channel protein</fullName>
    </submittedName>
</protein>
<dbReference type="InterPro" id="IPR014743">
    <property type="entry name" value="Cl-channel_core"/>
</dbReference>
<dbReference type="InterPro" id="IPR001807">
    <property type="entry name" value="ClC"/>
</dbReference>
<dbReference type="Proteomes" id="UP000291189">
    <property type="component" value="Unassembled WGS sequence"/>
</dbReference>
<keyword evidence="3 5" id="KW-1133">Transmembrane helix</keyword>
<evidence type="ECO:0000313" key="6">
    <source>
        <dbReference type="EMBL" id="RYU14177.1"/>
    </source>
</evidence>
<organism evidence="6 7">
    <name type="scientific">Nocardioides iriomotensis</name>
    <dbReference type="NCBI Taxonomy" id="715784"/>
    <lineage>
        <taxon>Bacteria</taxon>
        <taxon>Bacillati</taxon>
        <taxon>Actinomycetota</taxon>
        <taxon>Actinomycetes</taxon>
        <taxon>Propionibacteriales</taxon>
        <taxon>Nocardioidaceae</taxon>
        <taxon>Nocardioides</taxon>
    </lineage>
</organism>
<dbReference type="PANTHER" id="PTHR43427">
    <property type="entry name" value="CHLORIDE CHANNEL PROTEIN CLC-E"/>
    <property type="match status" value="1"/>
</dbReference>
<dbReference type="Pfam" id="PF00654">
    <property type="entry name" value="Voltage_CLC"/>
    <property type="match status" value="1"/>
</dbReference>
<dbReference type="GO" id="GO:0016020">
    <property type="term" value="C:membrane"/>
    <property type="evidence" value="ECO:0007669"/>
    <property type="project" value="UniProtKB-SubCell"/>
</dbReference>
<feature type="transmembrane region" description="Helical" evidence="5">
    <location>
        <begin position="418"/>
        <end position="435"/>
    </location>
</feature>
<feature type="transmembrane region" description="Helical" evidence="5">
    <location>
        <begin position="251"/>
        <end position="275"/>
    </location>
</feature>
<dbReference type="PANTHER" id="PTHR43427:SF12">
    <property type="entry name" value="CHLORIDE TRANSPORTER"/>
    <property type="match status" value="1"/>
</dbReference>
<dbReference type="PRINTS" id="PR00762">
    <property type="entry name" value="CLCHANNEL"/>
</dbReference>
<gene>
    <name evidence="6" type="ORF">ETU37_04545</name>
</gene>
<name>A0A4Q5J6A1_9ACTN</name>
<accession>A0A4Q5J6A1</accession>
<dbReference type="EMBL" id="SDPU01000012">
    <property type="protein sequence ID" value="RYU14177.1"/>
    <property type="molecule type" value="Genomic_DNA"/>
</dbReference>
<evidence type="ECO:0000313" key="7">
    <source>
        <dbReference type="Proteomes" id="UP000291189"/>
    </source>
</evidence>
<feature type="transmembrane region" description="Helical" evidence="5">
    <location>
        <begin position="387"/>
        <end position="411"/>
    </location>
</feature>
<comment type="subcellular location">
    <subcellularLocation>
        <location evidence="1">Membrane</location>
        <topology evidence="1">Multi-pass membrane protein</topology>
    </subcellularLocation>
</comment>